<dbReference type="Pfam" id="PF00196">
    <property type="entry name" value="GerE"/>
    <property type="match status" value="1"/>
</dbReference>
<dbReference type="Proteomes" id="UP000525987">
    <property type="component" value="Unassembled WGS sequence"/>
</dbReference>
<protein>
    <submittedName>
        <fullName evidence="2">DNA-binding CsgD family transcriptional regulator</fullName>
    </submittedName>
</protein>
<dbReference type="SMART" id="SM00421">
    <property type="entry name" value="HTH_LUXR"/>
    <property type="match status" value="1"/>
</dbReference>
<feature type="domain" description="HTH luxR-type" evidence="1">
    <location>
        <begin position="18"/>
        <end position="83"/>
    </location>
</feature>
<gene>
    <name evidence="2" type="ORF">FHR96_003110</name>
</gene>
<evidence type="ECO:0000259" key="1">
    <source>
        <dbReference type="PROSITE" id="PS50043"/>
    </source>
</evidence>
<dbReference type="GO" id="GO:0006355">
    <property type="term" value="P:regulation of DNA-templated transcription"/>
    <property type="evidence" value="ECO:0007669"/>
    <property type="project" value="InterPro"/>
</dbReference>
<organism evidence="2 3">
    <name type="scientific">Halomonas organivorans</name>
    <dbReference type="NCBI Taxonomy" id="257772"/>
    <lineage>
        <taxon>Bacteria</taxon>
        <taxon>Pseudomonadati</taxon>
        <taxon>Pseudomonadota</taxon>
        <taxon>Gammaproteobacteria</taxon>
        <taxon>Oceanospirillales</taxon>
        <taxon>Halomonadaceae</taxon>
        <taxon>Halomonas</taxon>
    </lineage>
</organism>
<proteinExistence type="predicted"/>
<dbReference type="SUPFAM" id="SSF46894">
    <property type="entry name" value="C-terminal effector domain of the bipartite response regulators"/>
    <property type="match status" value="1"/>
</dbReference>
<evidence type="ECO:0000313" key="2">
    <source>
        <dbReference type="EMBL" id="MBB3142223.1"/>
    </source>
</evidence>
<dbReference type="GO" id="GO:0003677">
    <property type="term" value="F:DNA binding"/>
    <property type="evidence" value="ECO:0007669"/>
    <property type="project" value="UniProtKB-KW"/>
</dbReference>
<dbReference type="InterPro" id="IPR036388">
    <property type="entry name" value="WH-like_DNA-bd_sf"/>
</dbReference>
<accession>A0A7W5C0P6</accession>
<dbReference type="AlphaFoldDB" id="A0A7W5C0P6"/>
<dbReference type="InterPro" id="IPR000792">
    <property type="entry name" value="Tscrpt_reg_LuxR_C"/>
</dbReference>
<dbReference type="RefSeq" id="WP_183388589.1">
    <property type="nucleotide sequence ID" value="NZ_JACHXM010000018.1"/>
</dbReference>
<keyword evidence="3" id="KW-1185">Reference proteome</keyword>
<comment type="caution">
    <text evidence="2">The sequence shown here is derived from an EMBL/GenBank/DDBJ whole genome shotgun (WGS) entry which is preliminary data.</text>
</comment>
<sequence>MDHAPQHIEFAGFRCRIGGRGSSWPTAKQAMVLAGLAAGMTQKEIARERGISPATVKSTAEAIYYRLNATRAADAIVKGLRRTWIAPIVILLMCADLHGQSLRARMPVRTRQQTTVTARAASGGRGPDLGELIA</sequence>
<dbReference type="Gene3D" id="1.10.10.10">
    <property type="entry name" value="Winged helix-like DNA-binding domain superfamily/Winged helix DNA-binding domain"/>
    <property type="match status" value="1"/>
</dbReference>
<evidence type="ECO:0000313" key="3">
    <source>
        <dbReference type="Proteomes" id="UP000525987"/>
    </source>
</evidence>
<dbReference type="InterPro" id="IPR016032">
    <property type="entry name" value="Sig_transdc_resp-reg_C-effctor"/>
</dbReference>
<dbReference type="PROSITE" id="PS50043">
    <property type="entry name" value="HTH_LUXR_2"/>
    <property type="match status" value="1"/>
</dbReference>
<reference evidence="2 3" key="1">
    <citation type="submission" date="2020-08" db="EMBL/GenBank/DDBJ databases">
        <title>Genomic Encyclopedia of Type Strains, Phase III (KMG-III): the genomes of soil and plant-associated and newly described type strains.</title>
        <authorList>
            <person name="Whitman W."/>
        </authorList>
    </citation>
    <scope>NUCLEOTIDE SEQUENCE [LARGE SCALE GENOMIC DNA]</scope>
    <source>
        <strain evidence="2 3">CECT 5995</strain>
    </source>
</reference>
<dbReference type="EMBL" id="JACHXM010000018">
    <property type="protein sequence ID" value="MBB3142223.1"/>
    <property type="molecule type" value="Genomic_DNA"/>
</dbReference>
<keyword evidence="2" id="KW-0238">DNA-binding</keyword>
<name>A0A7W5C0P6_9GAMM</name>